<evidence type="ECO:0000313" key="4">
    <source>
        <dbReference type="Proteomes" id="UP001183410"/>
    </source>
</evidence>
<feature type="compositionally biased region" description="Gly residues" evidence="1">
    <location>
        <begin position="1"/>
        <end position="10"/>
    </location>
</feature>
<evidence type="ECO:0000313" key="3">
    <source>
        <dbReference type="EMBL" id="MDT0264968.1"/>
    </source>
</evidence>
<comment type="caution">
    <text evidence="3">The sequence shown here is derived from an EMBL/GenBank/DDBJ whole genome shotgun (WGS) entry which is preliminary data.</text>
</comment>
<feature type="domain" description="DUF58" evidence="2">
    <location>
        <begin position="223"/>
        <end position="310"/>
    </location>
</feature>
<keyword evidence="4" id="KW-1185">Reference proteome</keyword>
<dbReference type="InterPro" id="IPR002881">
    <property type="entry name" value="DUF58"/>
</dbReference>
<organism evidence="3 4">
    <name type="scientific">Streptomyces chisholmiae</name>
    <dbReference type="NCBI Taxonomy" id="3075540"/>
    <lineage>
        <taxon>Bacteria</taxon>
        <taxon>Bacillati</taxon>
        <taxon>Actinomycetota</taxon>
        <taxon>Actinomycetes</taxon>
        <taxon>Kitasatosporales</taxon>
        <taxon>Streptomycetaceae</taxon>
        <taxon>Streptomyces</taxon>
    </lineage>
</organism>
<dbReference type="PANTHER" id="PTHR34351">
    <property type="entry name" value="SLR1927 PROTEIN-RELATED"/>
    <property type="match status" value="1"/>
</dbReference>
<dbReference type="RefSeq" id="WP_311663749.1">
    <property type="nucleotide sequence ID" value="NZ_JAVREO010000001.1"/>
</dbReference>
<protein>
    <submittedName>
        <fullName evidence="3">DUF58 domain-containing protein</fullName>
    </submittedName>
</protein>
<dbReference type="EMBL" id="JAVREO010000001">
    <property type="protein sequence ID" value="MDT0264968.1"/>
    <property type="molecule type" value="Genomic_DNA"/>
</dbReference>
<evidence type="ECO:0000256" key="1">
    <source>
        <dbReference type="SAM" id="MobiDB-lite"/>
    </source>
</evidence>
<dbReference type="Proteomes" id="UP001183410">
    <property type="component" value="Unassembled WGS sequence"/>
</dbReference>
<feature type="region of interest" description="Disordered" evidence="1">
    <location>
        <begin position="1"/>
        <end position="23"/>
    </location>
</feature>
<evidence type="ECO:0000259" key="2">
    <source>
        <dbReference type="Pfam" id="PF01882"/>
    </source>
</evidence>
<sequence>MLAPGPGDGAGTEPSIDRPGPLRAAFSGLTTRGRSFLAAGVAAVGCAYLLGQPDLLRVGALLIVLPLVAVVVTHRTRSRVTAARRLSPERIPAGQECRVQLRLANVARLPSGTLLLQDRVPYVLGPRPRFVLDRIEPGGHREVTYRVRSELRGRYPLGPLQLRLADPFGMVELTRSFRAFDTLTVLPAIESLPPVSLGGGAPGDGVGRRRALAAAGEEDLIPREYRHGDDLRRVHWRATAHRGALMVRREEQPQRARCTVLLDTRRAGYVLGGAVAPFERVVSAAASALAQLAQQGYEVALLTDDGRRLPAPGANLGDANELTGQLLDFLAVVDHSDAAGFEGALAAQRTGRGELLLAFLGSVDQAQAGVLGRMAARAGGSAAFVVAGQLDPRIEQDRLTGLRNGGWTALAHHPGVPLGTLWQQAAAELSGGGRG</sequence>
<reference evidence="4" key="1">
    <citation type="submission" date="2023-07" db="EMBL/GenBank/DDBJ databases">
        <title>30 novel species of actinomycetes from the DSMZ collection.</title>
        <authorList>
            <person name="Nouioui I."/>
        </authorList>
    </citation>
    <scope>NUCLEOTIDE SEQUENCE [LARGE SCALE GENOMIC DNA]</scope>
    <source>
        <strain evidence="4">DSM 44915</strain>
    </source>
</reference>
<dbReference type="PANTHER" id="PTHR34351:SF1">
    <property type="entry name" value="SLR1927 PROTEIN"/>
    <property type="match status" value="1"/>
</dbReference>
<gene>
    <name evidence="3" type="ORF">RM844_01560</name>
</gene>
<proteinExistence type="predicted"/>
<name>A0ABU2JL37_9ACTN</name>
<dbReference type="Pfam" id="PF01882">
    <property type="entry name" value="DUF58"/>
    <property type="match status" value="1"/>
</dbReference>
<accession>A0ABU2JL37</accession>